<evidence type="ECO:0000256" key="1">
    <source>
        <dbReference type="SAM" id="SignalP"/>
    </source>
</evidence>
<gene>
    <name evidence="3" type="ORF">D9R08_05160</name>
</gene>
<dbReference type="InterPro" id="IPR036761">
    <property type="entry name" value="TTHA0802/YceI-like_sf"/>
</dbReference>
<accession>A0A3L9YJQ8</accession>
<dbReference type="OrthoDB" id="9811006at2"/>
<dbReference type="PANTHER" id="PTHR34406">
    <property type="entry name" value="PROTEIN YCEI"/>
    <property type="match status" value="1"/>
</dbReference>
<feature type="domain" description="Lipid/polyisoprenoid-binding YceI-like" evidence="2">
    <location>
        <begin position="23"/>
        <end position="185"/>
    </location>
</feature>
<proteinExistence type="predicted"/>
<keyword evidence="1" id="KW-0732">Signal</keyword>
<dbReference type="SUPFAM" id="SSF101874">
    <property type="entry name" value="YceI-like"/>
    <property type="match status" value="1"/>
</dbReference>
<dbReference type="Proteomes" id="UP000281343">
    <property type="component" value="Unassembled WGS sequence"/>
</dbReference>
<feature type="chain" id="PRO_5018225608" evidence="1">
    <location>
        <begin position="20"/>
        <end position="189"/>
    </location>
</feature>
<dbReference type="SMART" id="SM00867">
    <property type="entry name" value="YceI"/>
    <property type="match status" value="1"/>
</dbReference>
<evidence type="ECO:0000313" key="4">
    <source>
        <dbReference type="Proteomes" id="UP000281343"/>
    </source>
</evidence>
<protein>
    <submittedName>
        <fullName evidence="3">Polyisoprenoid-binding protein</fullName>
    </submittedName>
</protein>
<dbReference type="Pfam" id="PF04264">
    <property type="entry name" value="YceI"/>
    <property type="match status" value="1"/>
</dbReference>
<feature type="signal peptide" evidence="1">
    <location>
        <begin position="1"/>
        <end position="19"/>
    </location>
</feature>
<evidence type="ECO:0000259" key="2">
    <source>
        <dbReference type="SMART" id="SM00867"/>
    </source>
</evidence>
<organism evidence="3 4">
    <name type="scientific">Rhodophyticola porphyridii</name>
    <dbReference type="NCBI Taxonomy" id="1852017"/>
    <lineage>
        <taxon>Bacteria</taxon>
        <taxon>Pseudomonadati</taxon>
        <taxon>Pseudomonadota</taxon>
        <taxon>Alphaproteobacteria</taxon>
        <taxon>Rhodobacterales</taxon>
        <taxon>Roseobacteraceae</taxon>
        <taxon>Rhodophyticola</taxon>
    </lineage>
</organism>
<dbReference type="EMBL" id="RCNT01000002">
    <property type="protein sequence ID" value="RMA43030.1"/>
    <property type="molecule type" value="Genomic_DNA"/>
</dbReference>
<dbReference type="InterPro" id="IPR007372">
    <property type="entry name" value="Lipid/polyisoprenoid-bd_YceI"/>
</dbReference>
<sequence length="189" mass="20217">MTSLIAAIALVLMPLAALADPVRYLLEPDRSTVGFTYSFGDGSDDGTMPVLGADLLVDLDTPSRSQVDVTVNVRGARTGFFLATEALRSAQVLDAATYPTIRFRSTRVTPEGTGARIDGELTIRGITLPATLMAQFYRQQGTVAGDRNRLSIYLTGSVSRSAFGASGFAAEVGDRVDLRILARIRREGT</sequence>
<dbReference type="RefSeq" id="WP_121896967.1">
    <property type="nucleotide sequence ID" value="NZ_RCNT01000002.1"/>
</dbReference>
<dbReference type="Gene3D" id="2.40.128.110">
    <property type="entry name" value="Lipid/polyisoprenoid-binding, YceI-like"/>
    <property type="match status" value="1"/>
</dbReference>
<dbReference type="AlphaFoldDB" id="A0A3L9YJQ8"/>
<dbReference type="PANTHER" id="PTHR34406:SF1">
    <property type="entry name" value="PROTEIN YCEI"/>
    <property type="match status" value="1"/>
</dbReference>
<name>A0A3L9YJQ8_9RHOB</name>
<reference evidence="3 4" key="1">
    <citation type="submission" date="2018-10" db="EMBL/GenBank/DDBJ databases">
        <authorList>
            <person name="Jung H.S."/>
            <person name="Jeon C.O."/>
        </authorList>
    </citation>
    <scope>NUCLEOTIDE SEQUENCE [LARGE SCALE GENOMIC DNA]</scope>
    <source>
        <strain evidence="3 4">MA-7-27</strain>
    </source>
</reference>
<keyword evidence="4" id="KW-1185">Reference proteome</keyword>
<evidence type="ECO:0000313" key="3">
    <source>
        <dbReference type="EMBL" id="RMA43030.1"/>
    </source>
</evidence>
<comment type="caution">
    <text evidence="3">The sequence shown here is derived from an EMBL/GenBank/DDBJ whole genome shotgun (WGS) entry which is preliminary data.</text>
</comment>